<evidence type="ECO:0000256" key="1">
    <source>
        <dbReference type="ARBA" id="ARBA00022737"/>
    </source>
</evidence>
<dbReference type="InterPro" id="IPR047259">
    <property type="entry name" value="QUIRKY-like"/>
</dbReference>
<proteinExistence type="predicted"/>
<dbReference type="OrthoDB" id="67700at2759"/>
<feature type="transmembrane region" description="Helical" evidence="2">
    <location>
        <begin position="106"/>
        <end position="133"/>
    </location>
</feature>
<dbReference type="InterPro" id="IPR013583">
    <property type="entry name" value="MCTP_C"/>
</dbReference>
<dbReference type="STRING" id="4540.A0A3L6SQ73"/>
<keyword evidence="2" id="KW-0812">Transmembrane</keyword>
<dbReference type="EMBL" id="PQIB02000004">
    <property type="protein sequence ID" value="RLN24758.1"/>
    <property type="molecule type" value="Genomic_DNA"/>
</dbReference>
<accession>A0A3L6SQ73</accession>
<dbReference type="Proteomes" id="UP000275267">
    <property type="component" value="Unassembled WGS sequence"/>
</dbReference>
<evidence type="ECO:0000313" key="5">
    <source>
        <dbReference type="Proteomes" id="UP000275267"/>
    </source>
</evidence>
<reference evidence="5" key="1">
    <citation type="journal article" date="2019" name="Nat. Commun.">
        <title>The genome of broomcorn millet.</title>
        <authorList>
            <person name="Zou C."/>
            <person name="Miki D."/>
            <person name="Li D."/>
            <person name="Tang Q."/>
            <person name="Xiao L."/>
            <person name="Rajput S."/>
            <person name="Deng P."/>
            <person name="Jia W."/>
            <person name="Huang R."/>
            <person name="Zhang M."/>
            <person name="Sun Y."/>
            <person name="Hu J."/>
            <person name="Fu X."/>
            <person name="Schnable P.S."/>
            <person name="Li F."/>
            <person name="Zhang H."/>
            <person name="Feng B."/>
            <person name="Zhu X."/>
            <person name="Liu R."/>
            <person name="Schnable J.C."/>
            <person name="Zhu J.-K."/>
            <person name="Zhang H."/>
        </authorList>
    </citation>
    <scope>NUCLEOTIDE SEQUENCE [LARGE SCALE GENOMIC DNA]</scope>
</reference>
<evidence type="ECO:0000256" key="2">
    <source>
        <dbReference type="SAM" id="Phobius"/>
    </source>
</evidence>
<evidence type="ECO:0000313" key="4">
    <source>
        <dbReference type="EMBL" id="RLN24758.1"/>
    </source>
</evidence>
<dbReference type="Pfam" id="PF08372">
    <property type="entry name" value="PRT_C"/>
    <property type="match status" value="1"/>
</dbReference>
<dbReference type="PANTHER" id="PTHR31425">
    <property type="entry name" value="PHOSPHORIBOSYLANTHRANILATE TRANSFERASE ISOFORM 1"/>
    <property type="match status" value="1"/>
</dbReference>
<name>A0A3L6SQ73_PANMI</name>
<protein>
    <submittedName>
        <fullName evidence="4">Protein QUIRKY-like</fullName>
    </submittedName>
</protein>
<dbReference type="PANTHER" id="PTHR31425:SF32">
    <property type="entry name" value="MULTIPLE C2 DOMAIN AND TRANSMEMBRANE REGION PROTEIN 9"/>
    <property type="match status" value="1"/>
</dbReference>
<feature type="transmembrane region" description="Helical" evidence="2">
    <location>
        <begin position="218"/>
        <end position="236"/>
    </location>
</feature>
<organism evidence="4 5">
    <name type="scientific">Panicum miliaceum</name>
    <name type="common">Proso millet</name>
    <name type="synonym">Broomcorn millet</name>
    <dbReference type="NCBI Taxonomy" id="4540"/>
    <lineage>
        <taxon>Eukaryota</taxon>
        <taxon>Viridiplantae</taxon>
        <taxon>Streptophyta</taxon>
        <taxon>Embryophyta</taxon>
        <taxon>Tracheophyta</taxon>
        <taxon>Spermatophyta</taxon>
        <taxon>Magnoliopsida</taxon>
        <taxon>Liliopsida</taxon>
        <taxon>Poales</taxon>
        <taxon>Poaceae</taxon>
        <taxon>PACMAD clade</taxon>
        <taxon>Panicoideae</taxon>
        <taxon>Panicodae</taxon>
        <taxon>Paniceae</taxon>
        <taxon>Panicinae</taxon>
        <taxon>Panicum</taxon>
        <taxon>Panicum sect. Panicum</taxon>
    </lineage>
</organism>
<feature type="domain" description="Multiple C2" evidence="3">
    <location>
        <begin position="123"/>
        <end position="280"/>
    </location>
</feature>
<gene>
    <name evidence="4" type="ORF">C2845_PM07G04550</name>
</gene>
<sequence>MHYAQPLEEEQQDFFSAGETAAEANNKLWLHAANILALRLDRMEPPLRREVVAYICNAESWNKNSSWSMRRSKANFFRLMQVLAPLIRAARWSGDVISSKNPLATLLIHAVLVLALWFPELVLPLVLVYLVLVGVWNYRFRPRTPPYVSTRLSYVDTVHRDELDKEFDTVPSQADNSRLRMRYDRLRHVAGRVQVIAGDVATRFEKIESFFTWRDPRVTAMFMLFLPVAAAVAYFVPYKKILVALAGFYIMRHPRLRRGDKTPSIIVCFFGRSPSKVEELI</sequence>
<comment type="caution">
    <text evidence="4">The sequence shown here is derived from an EMBL/GenBank/DDBJ whole genome shotgun (WGS) entry which is preliminary data.</text>
</comment>
<keyword evidence="2" id="KW-0472">Membrane</keyword>
<keyword evidence="1" id="KW-0677">Repeat</keyword>
<keyword evidence="5" id="KW-1185">Reference proteome</keyword>
<dbReference type="AlphaFoldDB" id="A0A3L6SQ73"/>
<keyword evidence="2" id="KW-1133">Transmembrane helix</keyword>
<evidence type="ECO:0000259" key="3">
    <source>
        <dbReference type="Pfam" id="PF08372"/>
    </source>
</evidence>